<dbReference type="SUPFAM" id="SSF53335">
    <property type="entry name" value="S-adenosyl-L-methionine-dependent methyltransferases"/>
    <property type="match status" value="1"/>
</dbReference>
<keyword evidence="3" id="KW-0949">S-adenosyl-L-methionine</keyword>
<reference evidence="5" key="1">
    <citation type="submission" date="2023-03" db="EMBL/GenBank/DDBJ databases">
        <title>Multiphase analysis and comparison of six strains from genera Psychromarinibacter, Lutimaribacter, and Maritimibacter, including a novel species: Psychromarinibacter sediminicola sp. nov.</title>
        <authorList>
            <person name="Wang Y.-H."/>
            <person name="Ye M.-Q."/>
            <person name="Du Z.-J."/>
        </authorList>
    </citation>
    <scope>NUCLEOTIDE SEQUENCE</scope>
    <source>
        <strain evidence="5">C21-152</strain>
    </source>
</reference>
<dbReference type="PANTHER" id="PTHR43464">
    <property type="entry name" value="METHYLTRANSFERASE"/>
    <property type="match status" value="1"/>
</dbReference>
<name>A0AAE3T753_9RHOB</name>
<proteinExistence type="predicted"/>
<dbReference type="AlphaFoldDB" id="A0AAE3T753"/>
<evidence type="ECO:0000256" key="1">
    <source>
        <dbReference type="ARBA" id="ARBA00022603"/>
    </source>
</evidence>
<evidence type="ECO:0000259" key="4">
    <source>
        <dbReference type="Pfam" id="PF08241"/>
    </source>
</evidence>
<keyword evidence="1 5" id="KW-0489">Methyltransferase</keyword>
<dbReference type="Pfam" id="PF08241">
    <property type="entry name" value="Methyltransf_11"/>
    <property type="match status" value="1"/>
</dbReference>
<gene>
    <name evidence="5" type="ORF">P1J78_04390</name>
</gene>
<evidence type="ECO:0000313" key="5">
    <source>
        <dbReference type="EMBL" id="MDF0599962.1"/>
    </source>
</evidence>
<accession>A0AAE3T753</accession>
<keyword evidence="6" id="KW-1185">Reference proteome</keyword>
<dbReference type="Proteomes" id="UP001220964">
    <property type="component" value="Unassembled WGS sequence"/>
</dbReference>
<dbReference type="PANTHER" id="PTHR43464:SF19">
    <property type="entry name" value="UBIQUINONE BIOSYNTHESIS O-METHYLTRANSFERASE, MITOCHONDRIAL"/>
    <property type="match status" value="1"/>
</dbReference>
<comment type="caution">
    <text evidence="5">The sequence shown here is derived from an EMBL/GenBank/DDBJ whole genome shotgun (WGS) entry which is preliminary data.</text>
</comment>
<dbReference type="InterPro" id="IPR013216">
    <property type="entry name" value="Methyltransf_11"/>
</dbReference>
<feature type="domain" description="Methyltransferase type 11" evidence="4">
    <location>
        <begin position="41"/>
        <end position="138"/>
    </location>
</feature>
<dbReference type="GO" id="GO:0032259">
    <property type="term" value="P:methylation"/>
    <property type="evidence" value="ECO:0007669"/>
    <property type="project" value="UniProtKB-KW"/>
</dbReference>
<dbReference type="RefSeq" id="WP_275566106.1">
    <property type="nucleotide sequence ID" value="NZ_JARGYC010000007.1"/>
</dbReference>
<organism evidence="5 6">
    <name type="scientific">Psychromarinibacter sediminicola</name>
    <dbReference type="NCBI Taxonomy" id="3033385"/>
    <lineage>
        <taxon>Bacteria</taxon>
        <taxon>Pseudomonadati</taxon>
        <taxon>Pseudomonadota</taxon>
        <taxon>Alphaproteobacteria</taxon>
        <taxon>Rhodobacterales</taxon>
        <taxon>Paracoccaceae</taxon>
        <taxon>Psychromarinibacter</taxon>
    </lineage>
</organism>
<evidence type="ECO:0000313" key="6">
    <source>
        <dbReference type="Proteomes" id="UP001220964"/>
    </source>
</evidence>
<dbReference type="GO" id="GO:0008757">
    <property type="term" value="F:S-adenosylmethionine-dependent methyltransferase activity"/>
    <property type="evidence" value="ECO:0007669"/>
    <property type="project" value="InterPro"/>
</dbReference>
<keyword evidence="2" id="KW-0808">Transferase</keyword>
<dbReference type="CDD" id="cd02440">
    <property type="entry name" value="AdoMet_MTases"/>
    <property type="match status" value="1"/>
</dbReference>
<dbReference type="EMBL" id="JARGYC010000007">
    <property type="protein sequence ID" value="MDF0599962.1"/>
    <property type="molecule type" value="Genomic_DNA"/>
</dbReference>
<protein>
    <submittedName>
        <fullName evidence="5">Methyltransferase domain-containing protein</fullName>
    </submittedName>
</protein>
<dbReference type="InterPro" id="IPR029063">
    <property type="entry name" value="SAM-dependent_MTases_sf"/>
</dbReference>
<sequence length="258" mass="28595">MLQFDDSTARILEDAYQWADFTRRRRANFDALAAQPGQTVLDLGCGNGLLTEDLSRAVGDAGRVHGVDPSAAMLQSARVRLAGRENVTLAEGTAAALPLADGSLDGAVSVQVFEYVDDVPAALAELHRALRPGGRLVIGDMHFGTYAWRSDDPDRMRRMQAAWDRHLVHPDLPERLPEDLARAGFTVRESIPVTLTDRHYRPDSLVRMMIILMTRYAIAQELLPEAEVRAWADEQAALAEAGRFFFSLTHFVTVAERN</sequence>
<evidence type="ECO:0000256" key="2">
    <source>
        <dbReference type="ARBA" id="ARBA00022679"/>
    </source>
</evidence>
<dbReference type="Gene3D" id="3.40.50.150">
    <property type="entry name" value="Vaccinia Virus protein VP39"/>
    <property type="match status" value="1"/>
</dbReference>
<evidence type="ECO:0000256" key="3">
    <source>
        <dbReference type="ARBA" id="ARBA00022691"/>
    </source>
</evidence>